<dbReference type="OrthoDB" id="114080at2759"/>
<evidence type="ECO:0000313" key="2">
    <source>
        <dbReference type="EMBL" id="THV07507.1"/>
    </source>
</evidence>
<dbReference type="AlphaFoldDB" id="A0A4S8MW28"/>
<accession>A0A4S8MW28</accession>
<dbReference type="PANTHER" id="PTHR34786:SF1">
    <property type="entry name" value="OS09G0504900 PROTEIN"/>
    <property type="match status" value="1"/>
</dbReference>
<proteinExistence type="predicted"/>
<dbReference type="PANTHER" id="PTHR34786">
    <property type="entry name" value="OS09G0504900 PROTEIN"/>
    <property type="match status" value="1"/>
</dbReference>
<gene>
    <name evidence="2" type="ORF">K435DRAFT_259813</name>
</gene>
<dbReference type="Proteomes" id="UP000297245">
    <property type="component" value="Unassembled WGS sequence"/>
</dbReference>
<dbReference type="EMBL" id="ML179037">
    <property type="protein sequence ID" value="THV07507.1"/>
    <property type="molecule type" value="Genomic_DNA"/>
</dbReference>
<evidence type="ECO:0000313" key="3">
    <source>
        <dbReference type="Proteomes" id="UP000297245"/>
    </source>
</evidence>
<dbReference type="InterPro" id="IPR027951">
    <property type="entry name" value="Nepro_N"/>
</dbReference>
<sequence length="221" mass="25251">MLRCRKQPTPNNIFDRSALSPSKFSAVDAALKDLKLLSRRLHKALSLQQTESQVLERLYYKSKNQHHSALFWRRVCEMRRFAKRLLEFDVTGVVDGLRATFFRDADPSNSKSMSSSWSRYADEKYISSVISSLVSFSSLLQKMHERLGETYKSFSLAMQTGAFIQLTLTLTAIASRIAILVSEIDDTVQRTREVLTRLSAVLMRVKISVLNDFCDLIFIGL</sequence>
<protein>
    <recommendedName>
        <fullName evidence="1">Nucleolus and neural progenitor protein-like N-terminal domain-containing protein</fullName>
    </recommendedName>
</protein>
<name>A0A4S8MW28_DENBC</name>
<evidence type="ECO:0000259" key="1">
    <source>
        <dbReference type="Pfam" id="PF14780"/>
    </source>
</evidence>
<organism evidence="2 3">
    <name type="scientific">Dendrothele bispora (strain CBS 962.96)</name>
    <dbReference type="NCBI Taxonomy" id="1314807"/>
    <lineage>
        <taxon>Eukaryota</taxon>
        <taxon>Fungi</taxon>
        <taxon>Dikarya</taxon>
        <taxon>Basidiomycota</taxon>
        <taxon>Agaricomycotina</taxon>
        <taxon>Agaricomycetes</taxon>
        <taxon>Agaricomycetidae</taxon>
        <taxon>Agaricales</taxon>
        <taxon>Agaricales incertae sedis</taxon>
        <taxon>Dendrothele</taxon>
    </lineage>
</organism>
<keyword evidence="3" id="KW-1185">Reference proteome</keyword>
<dbReference type="Pfam" id="PF14780">
    <property type="entry name" value="NEPRO_N"/>
    <property type="match status" value="1"/>
</dbReference>
<reference evidence="2 3" key="1">
    <citation type="journal article" date="2019" name="Nat. Ecol. Evol.">
        <title>Megaphylogeny resolves global patterns of mushroom evolution.</title>
        <authorList>
            <person name="Varga T."/>
            <person name="Krizsan K."/>
            <person name="Foldi C."/>
            <person name="Dima B."/>
            <person name="Sanchez-Garcia M."/>
            <person name="Sanchez-Ramirez S."/>
            <person name="Szollosi G.J."/>
            <person name="Szarkandi J.G."/>
            <person name="Papp V."/>
            <person name="Albert L."/>
            <person name="Andreopoulos W."/>
            <person name="Angelini C."/>
            <person name="Antonin V."/>
            <person name="Barry K.W."/>
            <person name="Bougher N.L."/>
            <person name="Buchanan P."/>
            <person name="Buyck B."/>
            <person name="Bense V."/>
            <person name="Catcheside P."/>
            <person name="Chovatia M."/>
            <person name="Cooper J."/>
            <person name="Damon W."/>
            <person name="Desjardin D."/>
            <person name="Finy P."/>
            <person name="Geml J."/>
            <person name="Haridas S."/>
            <person name="Hughes K."/>
            <person name="Justo A."/>
            <person name="Karasinski D."/>
            <person name="Kautmanova I."/>
            <person name="Kiss B."/>
            <person name="Kocsube S."/>
            <person name="Kotiranta H."/>
            <person name="LaButti K.M."/>
            <person name="Lechner B.E."/>
            <person name="Liimatainen K."/>
            <person name="Lipzen A."/>
            <person name="Lukacs Z."/>
            <person name="Mihaltcheva S."/>
            <person name="Morgado L.N."/>
            <person name="Niskanen T."/>
            <person name="Noordeloos M.E."/>
            <person name="Ohm R.A."/>
            <person name="Ortiz-Santana B."/>
            <person name="Ovrebo C."/>
            <person name="Racz N."/>
            <person name="Riley R."/>
            <person name="Savchenko A."/>
            <person name="Shiryaev A."/>
            <person name="Soop K."/>
            <person name="Spirin V."/>
            <person name="Szebenyi C."/>
            <person name="Tomsovsky M."/>
            <person name="Tulloss R.E."/>
            <person name="Uehling J."/>
            <person name="Grigoriev I.V."/>
            <person name="Vagvolgyi C."/>
            <person name="Papp T."/>
            <person name="Martin F.M."/>
            <person name="Miettinen O."/>
            <person name="Hibbett D.S."/>
            <person name="Nagy L.G."/>
        </authorList>
    </citation>
    <scope>NUCLEOTIDE SEQUENCE [LARGE SCALE GENOMIC DNA]</scope>
    <source>
        <strain evidence="2 3">CBS 962.96</strain>
    </source>
</reference>
<feature type="domain" description="Nucleolus and neural progenitor protein-like N-terminal" evidence="1">
    <location>
        <begin position="31"/>
        <end position="184"/>
    </location>
</feature>